<dbReference type="PROSITE" id="PS00374">
    <property type="entry name" value="MGMT"/>
    <property type="match status" value="1"/>
</dbReference>
<dbReference type="NCBIfam" id="TIGR00589">
    <property type="entry name" value="ogt"/>
    <property type="match status" value="1"/>
</dbReference>
<keyword evidence="7" id="KW-0227">DNA damage</keyword>
<comment type="catalytic activity">
    <reaction evidence="1">
        <text>a 4-O-methyl-thymidine in DNA + L-cysteinyl-[protein] = a thymidine in DNA + S-methyl-L-cysteinyl-[protein]</text>
        <dbReference type="Rhea" id="RHEA:53428"/>
        <dbReference type="Rhea" id="RHEA-COMP:10131"/>
        <dbReference type="Rhea" id="RHEA-COMP:10132"/>
        <dbReference type="Rhea" id="RHEA-COMP:13555"/>
        <dbReference type="Rhea" id="RHEA-COMP:13556"/>
        <dbReference type="ChEBI" id="CHEBI:29950"/>
        <dbReference type="ChEBI" id="CHEBI:82612"/>
        <dbReference type="ChEBI" id="CHEBI:137386"/>
        <dbReference type="ChEBI" id="CHEBI:137387"/>
        <dbReference type="EC" id="2.1.1.63"/>
    </reaction>
</comment>
<dbReference type="InterPro" id="IPR036631">
    <property type="entry name" value="MGMT_N_sf"/>
</dbReference>
<reference evidence="13" key="1">
    <citation type="submission" date="2021-09" db="EMBL/GenBank/DDBJ databases">
        <authorList>
            <consortium name="AG Swart"/>
            <person name="Singh M."/>
            <person name="Singh A."/>
            <person name="Seah K."/>
            <person name="Emmerich C."/>
        </authorList>
    </citation>
    <scope>NUCLEOTIDE SEQUENCE</scope>
    <source>
        <strain evidence="13">ATCC30299</strain>
    </source>
</reference>
<dbReference type="Gene3D" id="1.10.10.10">
    <property type="entry name" value="Winged helix-like DNA-binding domain superfamily/Winged helix DNA-binding domain"/>
    <property type="match status" value="1"/>
</dbReference>
<evidence type="ECO:0000259" key="12">
    <source>
        <dbReference type="Pfam" id="PF01035"/>
    </source>
</evidence>
<comment type="caution">
    <text evidence="13">The sequence shown here is derived from an EMBL/GenBank/DDBJ whole genome shotgun (WGS) entry which is preliminary data.</text>
</comment>
<evidence type="ECO:0000256" key="4">
    <source>
        <dbReference type="ARBA" id="ARBA00015377"/>
    </source>
</evidence>
<evidence type="ECO:0000256" key="1">
    <source>
        <dbReference type="ARBA" id="ARBA00001286"/>
    </source>
</evidence>
<dbReference type="PANTHER" id="PTHR10815">
    <property type="entry name" value="METHYLATED-DNA--PROTEIN-CYSTEINE METHYLTRANSFERASE"/>
    <property type="match status" value="1"/>
</dbReference>
<dbReference type="InterPro" id="IPR014048">
    <property type="entry name" value="MethylDNA_cys_MeTrfase_DNA-bd"/>
</dbReference>
<dbReference type="PANTHER" id="PTHR10815:SF13">
    <property type="entry name" value="METHYLATED-DNA--PROTEIN-CYSTEINE METHYLTRANSFERASE"/>
    <property type="match status" value="1"/>
</dbReference>
<keyword evidence="6" id="KW-0808">Transferase</keyword>
<protein>
    <recommendedName>
        <fullName evidence="4">Methylated-DNA--protein-cysteine methyltransferase</fullName>
        <ecNumber evidence="3">2.1.1.63</ecNumber>
    </recommendedName>
    <alternativeName>
        <fullName evidence="9">6-O-methylguanine-DNA methyltransferase</fullName>
    </alternativeName>
    <alternativeName>
        <fullName evidence="10">O-6-methylguanine-DNA-alkyltransferase</fullName>
    </alternativeName>
</protein>
<dbReference type="GO" id="GO:0032259">
    <property type="term" value="P:methylation"/>
    <property type="evidence" value="ECO:0007669"/>
    <property type="project" value="UniProtKB-KW"/>
</dbReference>
<evidence type="ECO:0000256" key="3">
    <source>
        <dbReference type="ARBA" id="ARBA00011918"/>
    </source>
</evidence>
<dbReference type="SUPFAM" id="SSF53155">
    <property type="entry name" value="Methylated DNA-protein cysteine methyltransferase domain"/>
    <property type="match status" value="1"/>
</dbReference>
<evidence type="ECO:0000313" key="14">
    <source>
        <dbReference type="Proteomes" id="UP001162131"/>
    </source>
</evidence>
<dbReference type="InterPro" id="IPR036217">
    <property type="entry name" value="MethylDNA_cys_MeTrfase_DNAb"/>
</dbReference>
<evidence type="ECO:0000256" key="8">
    <source>
        <dbReference type="ARBA" id="ARBA00023204"/>
    </source>
</evidence>
<evidence type="ECO:0000256" key="7">
    <source>
        <dbReference type="ARBA" id="ARBA00022763"/>
    </source>
</evidence>
<evidence type="ECO:0000313" key="13">
    <source>
        <dbReference type="EMBL" id="CAG9327382.1"/>
    </source>
</evidence>
<accession>A0AAU9JS69</accession>
<keyword evidence="14" id="KW-1185">Reference proteome</keyword>
<dbReference type="EC" id="2.1.1.63" evidence="3"/>
<dbReference type="SUPFAM" id="SSF46767">
    <property type="entry name" value="Methylated DNA-protein cysteine methyltransferase, C-terminal domain"/>
    <property type="match status" value="1"/>
</dbReference>
<proteinExistence type="inferred from homology"/>
<evidence type="ECO:0000256" key="11">
    <source>
        <dbReference type="ARBA" id="ARBA00049348"/>
    </source>
</evidence>
<comment type="catalytic activity">
    <reaction evidence="11">
        <text>a 6-O-methyl-2'-deoxyguanosine in DNA + L-cysteinyl-[protein] = S-methyl-L-cysteinyl-[protein] + a 2'-deoxyguanosine in DNA</text>
        <dbReference type="Rhea" id="RHEA:24000"/>
        <dbReference type="Rhea" id="RHEA-COMP:10131"/>
        <dbReference type="Rhea" id="RHEA-COMP:10132"/>
        <dbReference type="Rhea" id="RHEA-COMP:11367"/>
        <dbReference type="Rhea" id="RHEA-COMP:11368"/>
        <dbReference type="ChEBI" id="CHEBI:29950"/>
        <dbReference type="ChEBI" id="CHEBI:82612"/>
        <dbReference type="ChEBI" id="CHEBI:85445"/>
        <dbReference type="ChEBI" id="CHEBI:85448"/>
        <dbReference type="EC" id="2.1.1.63"/>
    </reaction>
</comment>
<dbReference type="GO" id="GO:0003908">
    <property type="term" value="F:methylated-DNA-[protein]-cysteine S-methyltransferase activity"/>
    <property type="evidence" value="ECO:0007669"/>
    <property type="project" value="UniProtKB-EC"/>
</dbReference>
<evidence type="ECO:0000256" key="2">
    <source>
        <dbReference type="ARBA" id="ARBA00008711"/>
    </source>
</evidence>
<dbReference type="CDD" id="cd06445">
    <property type="entry name" value="ATase"/>
    <property type="match status" value="1"/>
</dbReference>
<evidence type="ECO:0000256" key="6">
    <source>
        <dbReference type="ARBA" id="ARBA00022679"/>
    </source>
</evidence>
<keyword evidence="5" id="KW-0489">Methyltransferase</keyword>
<feature type="domain" description="Methylated-DNA-[protein]-cysteine S-methyltransferase DNA binding" evidence="12">
    <location>
        <begin position="91"/>
        <end position="173"/>
    </location>
</feature>
<dbReference type="InterPro" id="IPR036388">
    <property type="entry name" value="WH-like_DNA-bd_sf"/>
</dbReference>
<dbReference type="Pfam" id="PF01035">
    <property type="entry name" value="DNA_binding_1"/>
    <property type="match status" value="1"/>
</dbReference>
<evidence type="ECO:0000256" key="10">
    <source>
        <dbReference type="ARBA" id="ARBA00031621"/>
    </source>
</evidence>
<keyword evidence="8" id="KW-0234">DNA repair</keyword>
<sequence>MITQLIHSGANSIPRSKSMHDAKYASILTPIGKIGISVLNSKLESISWLSESSPLIEPDDQSTKYIASELSNYFMNPNYRFNVDMMLVGTPFQKRVWEALINIPPGQVMTYGELAKQLSTSPRAVGGACKANPIPIIVPCHRVVAMNSLGGFFGEQSGHMMDIKTWLLRHEGAKL</sequence>
<dbReference type="FunFam" id="1.10.10.10:FF:000214">
    <property type="entry name" value="Methylated-DNA--protein-cysteine methyltransferase"/>
    <property type="match status" value="1"/>
</dbReference>
<name>A0AAU9JS69_9CILI</name>
<dbReference type="AlphaFoldDB" id="A0AAU9JS69"/>
<evidence type="ECO:0000256" key="5">
    <source>
        <dbReference type="ARBA" id="ARBA00022603"/>
    </source>
</evidence>
<gene>
    <name evidence="13" type="ORF">BSTOLATCC_MIC43421</name>
</gene>
<evidence type="ECO:0000256" key="9">
    <source>
        <dbReference type="ARBA" id="ARBA00030795"/>
    </source>
</evidence>
<dbReference type="InterPro" id="IPR001497">
    <property type="entry name" value="MethylDNA_cys_MeTrfase_AS"/>
</dbReference>
<dbReference type="EMBL" id="CAJZBQ010000043">
    <property type="protein sequence ID" value="CAG9327382.1"/>
    <property type="molecule type" value="Genomic_DNA"/>
</dbReference>
<dbReference type="GO" id="GO:0006281">
    <property type="term" value="P:DNA repair"/>
    <property type="evidence" value="ECO:0007669"/>
    <property type="project" value="UniProtKB-KW"/>
</dbReference>
<organism evidence="13 14">
    <name type="scientific">Blepharisma stoltei</name>
    <dbReference type="NCBI Taxonomy" id="1481888"/>
    <lineage>
        <taxon>Eukaryota</taxon>
        <taxon>Sar</taxon>
        <taxon>Alveolata</taxon>
        <taxon>Ciliophora</taxon>
        <taxon>Postciliodesmatophora</taxon>
        <taxon>Heterotrichea</taxon>
        <taxon>Heterotrichida</taxon>
        <taxon>Blepharismidae</taxon>
        <taxon>Blepharisma</taxon>
    </lineage>
</organism>
<comment type="similarity">
    <text evidence="2">Belongs to the MGMT family.</text>
</comment>
<dbReference type="Proteomes" id="UP001162131">
    <property type="component" value="Unassembled WGS sequence"/>
</dbReference>